<evidence type="ECO:0000313" key="8">
    <source>
        <dbReference type="EMBL" id="GAK53347.1"/>
    </source>
</evidence>
<dbReference type="InterPro" id="IPR058533">
    <property type="entry name" value="Cation_efflux_TM"/>
</dbReference>
<dbReference type="STRING" id="1499966.U14_04612"/>
<dbReference type="SUPFAM" id="SSF160240">
    <property type="entry name" value="Cation efflux protein cytoplasmic domain-like"/>
    <property type="match status" value="1"/>
</dbReference>
<dbReference type="PANTHER" id="PTHR13414:SF9">
    <property type="entry name" value="PROTON-COUPLED ZINC ANTIPORTER SLC30A9, MITOCHONDRIAL"/>
    <property type="match status" value="1"/>
</dbReference>
<feature type="domain" description="Cation efflux protein transmembrane" evidence="7">
    <location>
        <begin position="10"/>
        <end position="214"/>
    </location>
</feature>
<feature type="transmembrane region" description="Helical" evidence="6">
    <location>
        <begin position="116"/>
        <end position="137"/>
    </location>
</feature>
<keyword evidence="3 6" id="KW-0812">Transmembrane</keyword>
<gene>
    <name evidence="8" type="ORF">U14_04612</name>
</gene>
<dbReference type="GO" id="GO:0008324">
    <property type="term" value="F:monoatomic cation transmembrane transporter activity"/>
    <property type="evidence" value="ECO:0007669"/>
    <property type="project" value="InterPro"/>
</dbReference>
<evidence type="ECO:0000256" key="1">
    <source>
        <dbReference type="ARBA" id="ARBA00004141"/>
    </source>
</evidence>
<proteinExistence type="predicted"/>
<evidence type="ECO:0000256" key="3">
    <source>
        <dbReference type="ARBA" id="ARBA00022692"/>
    </source>
</evidence>
<feature type="transmembrane region" description="Helical" evidence="6">
    <location>
        <begin position="158"/>
        <end position="180"/>
    </location>
</feature>
<sequence length="306" mass="33001">MEHSSKKVIYAAFAGNCLIALTKFIAAFITGSSAILSEGIHSVVDTGNQLLLLYGIARAQRPADEDHPFGHGKELYFWNFMVAMLIFAVGAGVALYEGILHLLKPSPLESGLINYIVLGMALLIEGGSWYVAVTEFAKQKGSLGYIEAVRQGKDPSMFMVLFEDTAAMLGLLVAFIGILLGHLTGNPYFDGAASVIIGLILGGVALWLAYETKGLLIGESAQKHVVQGIRQMAGAFKEIEHINEILTMHLGPDCILVNLSADFADAISAAEVEQAIRALDQRIKTTYPEVKRVFIEAESRRTASAS</sequence>
<dbReference type="GO" id="GO:0006829">
    <property type="term" value="P:zinc ion transport"/>
    <property type="evidence" value="ECO:0007669"/>
    <property type="project" value="InterPro"/>
</dbReference>
<comment type="subcellular location">
    <subcellularLocation>
        <location evidence="1">Membrane</location>
        <topology evidence="1">Multi-pass membrane protein</topology>
    </subcellularLocation>
</comment>
<dbReference type="Proteomes" id="UP000030700">
    <property type="component" value="Unassembled WGS sequence"/>
</dbReference>
<accession>A0A0S6W5F5</accession>
<keyword evidence="9" id="KW-1185">Reference proteome</keyword>
<evidence type="ECO:0000259" key="7">
    <source>
        <dbReference type="Pfam" id="PF01545"/>
    </source>
</evidence>
<dbReference type="GO" id="GO:0016020">
    <property type="term" value="C:membrane"/>
    <property type="evidence" value="ECO:0007669"/>
    <property type="project" value="UniProtKB-SubCell"/>
</dbReference>
<dbReference type="Gene3D" id="3.30.70.1350">
    <property type="entry name" value="Cation efflux protein, cytoplasmic domain"/>
    <property type="match status" value="1"/>
</dbReference>
<dbReference type="NCBIfam" id="TIGR01297">
    <property type="entry name" value="CDF"/>
    <property type="match status" value="1"/>
</dbReference>
<dbReference type="InterPro" id="IPR002524">
    <property type="entry name" value="Cation_efflux"/>
</dbReference>
<evidence type="ECO:0000256" key="6">
    <source>
        <dbReference type="SAM" id="Phobius"/>
    </source>
</evidence>
<keyword evidence="4 6" id="KW-1133">Transmembrane helix</keyword>
<dbReference type="InterPro" id="IPR036837">
    <property type="entry name" value="Cation_efflux_CTD_sf"/>
</dbReference>
<feature type="transmembrane region" description="Helical" evidence="6">
    <location>
        <begin position="192"/>
        <end position="210"/>
    </location>
</feature>
<protein>
    <submittedName>
        <fullName evidence="8">Predicted Co/Zn/Cd cation transporters</fullName>
    </submittedName>
</protein>
<dbReference type="HOGENOM" id="CLU_021126_0_1_0"/>
<evidence type="ECO:0000313" key="9">
    <source>
        <dbReference type="Proteomes" id="UP000030700"/>
    </source>
</evidence>
<organism evidence="8">
    <name type="scientific">Candidatus Moduliflexus flocculans</name>
    <dbReference type="NCBI Taxonomy" id="1499966"/>
    <lineage>
        <taxon>Bacteria</taxon>
        <taxon>Candidatus Moduliflexota</taxon>
        <taxon>Candidatus Moduliflexia</taxon>
        <taxon>Candidatus Moduliflexales</taxon>
        <taxon>Candidatus Moduliflexaceae</taxon>
    </lineage>
</organism>
<dbReference type="PANTHER" id="PTHR13414">
    <property type="entry name" value="HUEL-CATION TRANSPORTER"/>
    <property type="match status" value="1"/>
</dbReference>
<dbReference type="AlphaFoldDB" id="A0A0S6W5F5"/>
<dbReference type="Pfam" id="PF01545">
    <property type="entry name" value="Cation_efflux"/>
    <property type="match status" value="1"/>
</dbReference>
<evidence type="ECO:0000256" key="4">
    <source>
        <dbReference type="ARBA" id="ARBA00022989"/>
    </source>
</evidence>
<keyword evidence="5 6" id="KW-0472">Membrane</keyword>
<feature type="transmembrane region" description="Helical" evidence="6">
    <location>
        <begin position="75"/>
        <end position="96"/>
    </location>
</feature>
<evidence type="ECO:0000256" key="2">
    <source>
        <dbReference type="ARBA" id="ARBA00022448"/>
    </source>
</evidence>
<dbReference type="EMBL" id="DF820459">
    <property type="protein sequence ID" value="GAK53347.1"/>
    <property type="molecule type" value="Genomic_DNA"/>
</dbReference>
<dbReference type="SUPFAM" id="SSF161111">
    <property type="entry name" value="Cation efflux protein transmembrane domain-like"/>
    <property type="match status" value="1"/>
</dbReference>
<name>A0A0S6W5F5_9BACT</name>
<keyword evidence="2" id="KW-0813">Transport</keyword>
<dbReference type="InterPro" id="IPR040177">
    <property type="entry name" value="SLC30A9"/>
</dbReference>
<dbReference type="Gene3D" id="1.20.1510.10">
    <property type="entry name" value="Cation efflux protein transmembrane domain"/>
    <property type="match status" value="1"/>
</dbReference>
<evidence type="ECO:0000256" key="5">
    <source>
        <dbReference type="ARBA" id="ARBA00023136"/>
    </source>
</evidence>
<dbReference type="InterPro" id="IPR027469">
    <property type="entry name" value="Cation_efflux_TMD_sf"/>
</dbReference>
<feature type="transmembrane region" description="Helical" evidence="6">
    <location>
        <begin position="7"/>
        <end position="29"/>
    </location>
</feature>
<reference evidence="8" key="1">
    <citation type="journal article" date="2015" name="PeerJ">
        <title>First genomic representation of candidate bacterial phylum KSB3 points to enhanced environmental sensing as a trigger of wastewater bulking.</title>
        <authorList>
            <person name="Sekiguchi Y."/>
            <person name="Ohashi A."/>
            <person name="Parks D.H."/>
            <person name="Yamauchi T."/>
            <person name="Tyson G.W."/>
            <person name="Hugenholtz P."/>
        </authorList>
    </citation>
    <scope>NUCLEOTIDE SEQUENCE [LARGE SCALE GENOMIC DNA]</scope>
</reference>